<dbReference type="PROSITE" id="PS00139">
    <property type="entry name" value="THIOL_PROTEASE_CYS"/>
    <property type="match status" value="1"/>
</dbReference>
<keyword evidence="4" id="KW-0788">Thiol protease</keyword>
<dbReference type="CDD" id="cd02248">
    <property type="entry name" value="Peptidase_C1A"/>
    <property type="match status" value="1"/>
</dbReference>
<accession>A0A852A7Y8</accession>
<feature type="domain" description="Peptidase C1A papain C-terminal" evidence="6">
    <location>
        <begin position="35"/>
        <end position="250"/>
    </location>
</feature>
<keyword evidence="5" id="KW-1015">Disulfide bond</keyword>
<evidence type="ECO:0000256" key="4">
    <source>
        <dbReference type="ARBA" id="ARBA00022807"/>
    </source>
</evidence>
<dbReference type="InterPro" id="IPR025661">
    <property type="entry name" value="Pept_asp_AS"/>
</dbReference>
<proteinExistence type="inferred from homology"/>
<gene>
    <name evidence="7" type="primary">Ctss_1</name>
    <name evidence="7" type="ORF">CALORN_R14522</name>
</gene>
<keyword evidence="2" id="KW-0645">Protease</keyword>
<keyword evidence="8" id="KW-1185">Reference proteome</keyword>
<dbReference type="GO" id="GO:0006508">
    <property type="term" value="P:proteolysis"/>
    <property type="evidence" value="ECO:0007669"/>
    <property type="project" value="UniProtKB-KW"/>
</dbReference>
<dbReference type="InterPro" id="IPR039417">
    <property type="entry name" value="Peptidase_C1A_papain-like"/>
</dbReference>
<feature type="non-terminal residue" evidence="7">
    <location>
        <position position="1"/>
    </location>
</feature>
<dbReference type="InterPro" id="IPR000668">
    <property type="entry name" value="Peptidase_C1A_C"/>
</dbReference>
<dbReference type="SUPFAM" id="SSF54001">
    <property type="entry name" value="Cysteine proteinases"/>
    <property type="match status" value="1"/>
</dbReference>
<feature type="non-terminal residue" evidence="7">
    <location>
        <position position="251"/>
    </location>
</feature>
<dbReference type="Proteomes" id="UP000603627">
    <property type="component" value="Unassembled WGS sequence"/>
</dbReference>
<dbReference type="InterPro" id="IPR025660">
    <property type="entry name" value="Pept_his_AS"/>
</dbReference>
<dbReference type="AlphaFoldDB" id="A0A852A7Y8"/>
<dbReference type="Gene3D" id="3.90.70.10">
    <property type="entry name" value="Cysteine proteinases"/>
    <property type="match status" value="2"/>
</dbReference>
<keyword evidence="3" id="KW-0378">Hydrolase</keyword>
<dbReference type="InterPro" id="IPR013128">
    <property type="entry name" value="Peptidase_C1A"/>
</dbReference>
<evidence type="ECO:0000259" key="6">
    <source>
        <dbReference type="SMART" id="SM00645"/>
    </source>
</evidence>
<dbReference type="InterPro" id="IPR000169">
    <property type="entry name" value="Pept_cys_AS"/>
</dbReference>
<evidence type="ECO:0000256" key="5">
    <source>
        <dbReference type="ARBA" id="ARBA00023157"/>
    </source>
</evidence>
<reference evidence="7" key="1">
    <citation type="submission" date="2019-09" db="EMBL/GenBank/DDBJ databases">
        <title>Bird 10,000 Genomes (B10K) Project - Family phase.</title>
        <authorList>
            <person name="Zhang G."/>
        </authorList>
    </citation>
    <scope>NUCLEOTIDE SEQUENCE</scope>
    <source>
        <strain evidence="7">B10K-DU-015-28</strain>
        <tissue evidence="7">Muscle</tissue>
    </source>
</reference>
<comment type="similarity">
    <text evidence="1">Belongs to the peptidase C1 family.</text>
</comment>
<evidence type="ECO:0000313" key="7">
    <source>
        <dbReference type="EMBL" id="NXE71176.1"/>
    </source>
</evidence>
<protein>
    <submittedName>
        <fullName evidence="7">CATS protein</fullName>
    </submittedName>
</protein>
<evidence type="ECO:0000256" key="2">
    <source>
        <dbReference type="ARBA" id="ARBA00022670"/>
    </source>
</evidence>
<evidence type="ECO:0000256" key="1">
    <source>
        <dbReference type="ARBA" id="ARBA00008455"/>
    </source>
</evidence>
<organism evidence="7 8">
    <name type="scientific">Calcarius ornatus</name>
    <name type="common">Chestnut-collared longspur</name>
    <dbReference type="NCBI Taxonomy" id="198940"/>
    <lineage>
        <taxon>Eukaryota</taxon>
        <taxon>Metazoa</taxon>
        <taxon>Chordata</taxon>
        <taxon>Craniata</taxon>
        <taxon>Vertebrata</taxon>
        <taxon>Euteleostomi</taxon>
        <taxon>Archelosauria</taxon>
        <taxon>Archosauria</taxon>
        <taxon>Dinosauria</taxon>
        <taxon>Saurischia</taxon>
        <taxon>Theropoda</taxon>
        <taxon>Coelurosauria</taxon>
        <taxon>Aves</taxon>
        <taxon>Neognathae</taxon>
        <taxon>Neoaves</taxon>
        <taxon>Telluraves</taxon>
        <taxon>Australaves</taxon>
        <taxon>Passeriformes</taxon>
        <taxon>Passeroidea</taxon>
        <taxon>Fringillidae</taxon>
        <taxon>Emberizinae</taxon>
        <taxon>Emberizini</taxon>
        <taxon>Calcarius</taxon>
    </lineage>
</organism>
<dbReference type="SMART" id="SM00645">
    <property type="entry name" value="Pept_C1"/>
    <property type="match status" value="1"/>
</dbReference>
<dbReference type="PRINTS" id="PR00705">
    <property type="entry name" value="PAPAIN"/>
</dbReference>
<comment type="caution">
    <text evidence="7">The sequence shown here is derived from an EMBL/GenBank/DDBJ whole genome shotgun (WGS) entry which is preliminary data.</text>
</comment>
<dbReference type="GO" id="GO:0008234">
    <property type="term" value="F:cysteine-type peptidase activity"/>
    <property type="evidence" value="ECO:0007669"/>
    <property type="project" value="UniProtKB-KW"/>
</dbReference>
<dbReference type="InterPro" id="IPR038765">
    <property type="entry name" value="Papain-like_cys_pep_sf"/>
</dbReference>
<sequence length="251" mass="27341">QTSEEVAALLTGLQLRPRPRRNSEFPTRSRPLGDVPEALDWRDKGCVTEVKNQGACGSCWAFSAVGALEAQLKLQTGNLVSLSVQNLVDCSGMYGNKGCAGGFMTEAFQYIIDNGGIESEESYPYTAQVGLESLFSWKTHGNLTLFLFSSLLSHPIPPAPFSWLVLNSWGEAGIRWNSGFSPSPGVFDDPQCSQEVNHGVLVVGYGSLENKEYWLVKNSWGVHFGDAGYIRMARNASNLCGIASYASYPLI</sequence>
<dbReference type="PROSITE" id="PS00640">
    <property type="entry name" value="THIOL_PROTEASE_ASN"/>
    <property type="match status" value="1"/>
</dbReference>
<dbReference type="PANTHER" id="PTHR12411">
    <property type="entry name" value="CYSTEINE PROTEASE FAMILY C1-RELATED"/>
    <property type="match status" value="1"/>
</dbReference>
<evidence type="ECO:0000313" key="8">
    <source>
        <dbReference type="Proteomes" id="UP000603627"/>
    </source>
</evidence>
<evidence type="ECO:0000256" key="3">
    <source>
        <dbReference type="ARBA" id="ARBA00022801"/>
    </source>
</evidence>
<dbReference type="EMBL" id="WBNL01002352">
    <property type="protein sequence ID" value="NXE71176.1"/>
    <property type="molecule type" value="Genomic_DNA"/>
</dbReference>
<dbReference type="Pfam" id="PF00112">
    <property type="entry name" value="Peptidase_C1"/>
    <property type="match status" value="2"/>
</dbReference>
<name>A0A852A7Y8_CALOR</name>
<dbReference type="PROSITE" id="PS00639">
    <property type="entry name" value="THIOL_PROTEASE_HIS"/>
    <property type="match status" value="1"/>
</dbReference>